<keyword evidence="2" id="KW-0547">Nucleotide-binding</keyword>
<evidence type="ECO:0000256" key="1">
    <source>
        <dbReference type="ARBA" id="ARBA00022598"/>
    </source>
</evidence>
<dbReference type="RefSeq" id="WP_129124486.1">
    <property type="nucleotide sequence ID" value="NZ_PEIB01000101.1"/>
</dbReference>
<feature type="non-terminal residue" evidence="4">
    <location>
        <position position="198"/>
    </location>
</feature>
<dbReference type="PANTHER" id="PTHR43585">
    <property type="entry name" value="FUMIPYRROLE BIOSYNTHESIS PROTEIN C"/>
    <property type="match status" value="1"/>
</dbReference>
<gene>
    <name evidence="4" type="ORF">CS022_24745</name>
</gene>
<evidence type="ECO:0000313" key="4">
    <source>
        <dbReference type="EMBL" id="RXJ65581.1"/>
    </source>
</evidence>
<evidence type="ECO:0000313" key="5">
    <source>
        <dbReference type="Proteomes" id="UP000290287"/>
    </source>
</evidence>
<dbReference type="AlphaFoldDB" id="A0A4Q0Y9Z5"/>
<dbReference type="OrthoDB" id="24041at2"/>
<keyword evidence="5" id="KW-1185">Reference proteome</keyword>
<dbReference type="Gene3D" id="3.30.470.20">
    <property type="entry name" value="ATP-grasp fold, B domain"/>
    <property type="match status" value="1"/>
</dbReference>
<dbReference type="EMBL" id="PEIB01000101">
    <property type="protein sequence ID" value="RXJ65581.1"/>
    <property type="molecule type" value="Genomic_DNA"/>
</dbReference>
<comment type="caution">
    <text evidence="4">The sequence shown here is derived from an EMBL/GenBank/DDBJ whole genome shotgun (WGS) entry which is preliminary data.</text>
</comment>
<accession>A0A4Q0Y9Z5</accession>
<dbReference type="InterPro" id="IPR052032">
    <property type="entry name" value="ATP-dep_AA_Ligase"/>
</dbReference>
<keyword evidence="1" id="KW-0436">Ligase</keyword>
<protein>
    <recommendedName>
        <fullName evidence="6">ATP-grasp domain-containing protein</fullName>
    </recommendedName>
</protein>
<dbReference type="GO" id="GO:0016874">
    <property type="term" value="F:ligase activity"/>
    <property type="evidence" value="ECO:0007669"/>
    <property type="project" value="UniProtKB-KW"/>
</dbReference>
<organism evidence="4 5">
    <name type="scientific">Veronia nyctiphanis</name>
    <dbReference type="NCBI Taxonomy" id="1278244"/>
    <lineage>
        <taxon>Bacteria</taxon>
        <taxon>Pseudomonadati</taxon>
        <taxon>Pseudomonadota</taxon>
        <taxon>Gammaproteobacteria</taxon>
        <taxon>Vibrionales</taxon>
        <taxon>Vibrionaceae</taxon>
        <taxon>Veronia</taxon>
    </lineage>
</organism>
<evidence type="ECO:0008006" key="6">
    <source>
        <dbReference type="Google" id="ProtNLM"/>
    </source>
</evidence>
<keyword evidence="3" id="KW-0067">ATP-binding</keyword>
<dbReference type="PANTHER" id="PTHR43585:SF2">
    <property type="entry name" value="ATP-GRASP ENZYME FSQD"/>
    <property type="match status" value="1"/>
</dbReference>
<sequence>MGVPKQPFDDFAAHFIHHHIVPSLNEEVDLCVEIISDKESPRAFDGVYPASEFSVPLADAIAEKLGLPHHGENVIKAFRNKASMRVAFEALGVTQPRVYATLKSDVDFSMIPETFPVVVKPVDSTGSTLVRICKNKEELREAANAVFERKTSRITSLALSQTALVEEAIFGPEYSAECVVEDLELLHLSVTEKHLVGC</sequence>
<reference evidence="4 5" key="1">
    <citation type="submission" date="2017-10" db="EMBL/GenBank/DDBJ databases">
        <title>Nyctiphanis sp. nov., isolated from the stomach of the euphausiid Nyctiphanes simplex (Hansen, 1911) in the Gulf of California.</title>
        <authorList>
            <person name="Gomez-Gil B."/>
            <person name="Aguilar-Mendez M."/>
            <person name="Lopez-Cortes A."/>
            <person name="Gomez-Gutierrez J."/>
            <person name="Roque A."/>
            <person name="Lang E."/>
            <person name="Gonzalez-Castillo A."/>
        </authorList>
    </citation>
    <scope>NUCLEOTIDE SEQUENCE [LARGE SCALE GENOMIC DNA]</scope>
    <source>
        <strain evidence="4 5">CAIM 600</strain>
    </source>
</reference>
<proteinExistence type="predicted"/>
<dbReference type="Pfam" id="PF13535">
    <property type="entry name" value="ATP-grasp_4"/>
    <property type="match status" value="1"/>
</dbReference>
<name>A0A4Q0Y9Z5_9GAMM</name>
<dbReference type="Gene3D" id="3.40.50.20">
    <property type="match status" value="1"/>
</dbReference>
<dbReference type="GO" id="GO:0005524">
    <property type="term" value="F:ATP binding"/>
    <property type="evidence" value="ECO:0007669"/>
    <property type="project" value="UniProtKB-KW"/>
</dbReference>
<dbReference type="SUPFAM" id="SSF56059">
    <property type="entry name" value="Glutathione synthetase ATP-binding domain-like"/>
    <property type="match status" value="1"/>
</dbReference>
<dbReference type="Proteomes" id="UP000290287">
    <property type="component" value="Unassembled WGS sequence"/>
</dbReference>
<evidence type="ECO:0000256" key="3">
    <source>
        <dbReference type="ARBA" id="ARBA00022840"/>
    </source>
</evidence>
<evidence type="ECO:0000256" key="2">
    <source>
        <dbReference type="ARBA" id="ARBA00022741"/>
    </source>
</evidence>